<dbReference type="Proteomes" id="UP000886998">
    <property type="component" value="Unassembled WGS sequence"/>
</dbReference>
<evidence type="ECO:0000313" key="2">
    <source>
        <dbReference type="EMBL" id="GFY62652.1"/>
    </source>
</evidence>
<organism evidence="2 3">
    <name type="scientific">Trichonephila inaurata madagascariensis</name>
    <dbReference type="NCBI Taxonomy" id="2747483"/>
    <lineage>
        <taxon>Eukaryota</taxon>
        <taxon>Metazoa</taxon>
        <taxon>Ecdysozoa</taxon>
        <taxon>Arthropoda</taxon>
        <taxon>Chelicerata</taxon>
        <taxon>Arachnida</taxon>
        <taxon>Araneae</taxon>
        <taxon>Araneomorphae</taxon>
        <taxon>Entelegynae</taxon>
        <taxon>Araneoidea</taxon>
        <taxon>Nephilidae</taxon>
        <taxon>Trichonephila</taxon>
        <taxon>Trichonephila inaurata</taxon>
    </lineage>
</organism>
<dbReference type="EMBL" id="BMAV01014337">
    <property type="protein sequence ID" value="GFY62652.1"/>
    <property type="molecule type" value="Genomic_DNA"/>
</dbReference>
<dbReference type="AlphaFoldDB" id="A0A8X6XZS8"/>
<feature type="region of interest" description="Disordered" evidence="1">
    <location>
        <begin position="33"/>
        <end position="65"/>
    </location>
</feature>
<protein>
    <submittedName>
        <fullName evidence="2">Uncharacterized protein</fullName>
    </submittedName>
</protein>
<gene>
    <name evidence="2" type="ORF">TNIN_137881</name>
</gene>
<sequence>MPQLCSPKKAVRESPGYVSYNYERTFQRKDLPNFLSDQRDKRVSKTREWSGGPFPAAGEGNKKSSTVPRFVSWAIPLQQTDKKPQSYRPVQGGGVSIRPQTFQTAQRFYLDKKC</sequence>
<name>A0A8X6XZS8_9ARAC</name>
<accession>A0A8X6XZS8</accession>
<keyword evidence="3" id="KW-1185">Reference proteome</keyword>
<reference evidence="2" key="1">
    <citation type="submission" date="2020-08" db="EMBL/GenBank/DDBJ databases">
        <title>Multicomponent nature underlies the extraordinary mechanical properties of spider dragline silk.</title>
        <authorList>
            <person name="Kono N."/>
            <person name="Nakamura H."/>
            <person name="Mori M."/>
            <person name="Yoshida Y."/>
            <person name="Ohtoshi R."/>
            <person name="Malay A.D."/>
            <person name="Moran D.A.P."/>
            <person name="Tomita M."/>
            <person name="Numata K."/>
            <person name="Arakawa K."/>
        </authorList>
    </citation>
    <scope>NUCLEOTIDE SEQUENCE</scope>
</reference>
<evidence type="ECO:0000256" key="1">
    <source>
        <dbReference type="SAM" id="MobiDB-lite"/>
    </source>
</evidence>
<comment type="caution">
    <text evidence="2">The sequence shown here is derived from an EMBL/GenBank/DDBJ whole genome shotgun (WGS) entry which is preliminary data.</text>
</comment>
<evidence type="ECO:0000313" key="3">
    <source>
        <dbReference type="Proteomes" id="UP000886998"/>
    </source>
</evidence>
<proteinExistence type="predicted"/>
<feature type="compositionally biased region" description="Basic and acidic residues" evidence="1">
    <location>
        <begin position="33"/>
        <end position="48"/>
    </location>
</feature>